<dbReference type="EMBL" id="CP022954">
    <property type="protein sequence ID" value="QGV17527.1"/>
    <property type="molecule type" value="Genomic_DNA"/>
</dbReference>
<keyword evidence="1" id="KW-0167">Capsid protein</keyword>
<accession>A0AAP9HG74</accession>
<organism evidence="1 2">
    <name type="scientific">Lacticaseibacillus paracasei subsp. paracasei</name>
    <dbReference type="NCBI Taxonomy" id="47714"/>
    <lineage>
        <taxon>Bacteria</taxon>
        <taxon>Bacillati</taxon>
        <taxon>Bacillota</taxon>
        <taxon>Bacilli</taxon>
        <taxon>Lactobacillales</taxon>
        <taxon>Lactobacillaceae</taxon>
        <taxon>Lacticaseibacillus</taxon>
    </lineage>
</organism>
<dbReference type="Pfam" id="PF08757">
    <property type="entry name" value="CotH"/>
    <property type="match status" value="1"/>
</dbReference>
<dbReference type="InterPro" id="IPR014867">
    <property type="entry name" value="Spore_coat_CotH_CotH2/3/7"/>
</dbReference>
<keyword evidence="1" id="KW-0946">Virion</keyword>
<protein>
    <submittedName>
        <fullName evidence="1">Spore coat protein CotH</fullName>
    </submittedName>
</protein>
<name>A0AAP9HG74_LACPA</name>
<dbReference type="Proteomes" id="UP000423274">
    <property type="component" value="Chromosome"/>
</dbReference>
<gene>
    <name evidence="1" type="ORF">LCAKO_0991</name>
</gene>
<proteinExistence type="predicted"/>
<evidence type="ECO:0000313" key="2">
    <source>
        <dbReference type="Proteomes" id="UP000423274"/>
    </source>
</evidence>
<evidence type="ECO:0000313" key="1">
    <source>
        <dbReference type="EMBL" id="QGV17527.1"/>
    </source>
</evidence>
<reference evidence="1 2" key="1">
    <citation type="submission" date="2017-08" db="EMBL/GenBank/DDBJ databases">
        <title>Genome sequence, comparative genomics and functional analysis of the highly adhesive Lactobacillus paracasei Kobulty strain.</title>
        <authorList>
            <person name="Koryszewska-Baginska A."/>
            <person name="Grynberg M."/>
            <person name="Aleksandrzak-Piekarczyk T."/>
        </authorList>
    </citation>
    <scope>NUCLEOTIDE SEQUENCE [LARGE SCALE GENOMIC DNA]</scope>
    <source>
        <strain evidence="1 2">IBB3423</strain>
    </source>
</reference>
<sequence length="1038" mass="116588">MVDKQEPYRDPEHIPYENSIREDINNGFVDNISESLATWLRSKQWGLDVRESLALAVEWFSKMKNETPRGTYPTFDDLKKAFPNGDGGKSIYAVLDSQRWYYYKNGAWQDGGVYQIPAIDAAKMDQIGQYLDNLSRNNLVPNAKFQNGLINNVVPSVTGVQLSKTNMDGTTWATAKSPSGEVNNQGLGVIVPRVNTKGQPVIGTGTYKIGFRLFTPSAEKLKVTLIPRKDNGDWLPSFEVGTVETEAQDMTQVTNSAHIDVTGEEKDFLIMVWNTDGEPVDFSATGFSAIKQDVVAAGSSLESGYAGNINYGNIAKNTFFTDDKYPWQSTNTDIALKNEVLGFKHWLHVSTGGHPDQSVTYAPPTNSSLVEAVLANDLSGSLIFKFTQAGVIDIHVIYLDASGKVLDDIIMNTVKSLDLNRTIKTGFTIPRVNRPDLSRVILTLKDHYSAAMDFYITELTLYPAQLEKPDRLSRNIVPDPDLKTAAAYWQPVDGGGYAIVSKLNRRWIKYACSAAQKKPTSRVEYRYNNEETTNDDFRIYTQTIRADVMVETSGTYVFRGASYDRNNVKVRDYTVRTLPLKANTINHIEVRMPRMLPDEFTFGVGICSDDASDLIYYIANLQVEAEINEQTVSDAEIESRSGLPRIDVTAPRLPKDQDDKVNVTFSYSGNGIKSDSYAVMGIQGDSSATYDKKNYKFKLYVDSDHTTKTSIKPKPDWLPIKNVTLKANWVDQTHALNIVCAKLFADITATRKNMPDELSSAGMFGEIQGFPVSFFVNGIYRGLYTFNTGKDENLFGFGDVPSNAGVLEAQNGFKDNGFGKPTIVITDDIKTDPNADMEVQVGTTTVEFQAATNRLAQFVSQSDDATFHDKFSQYLDLEAVLDFLIFFQVAELSDSYDKNIEYTTYDGNIWLPIPYDLDSTFGLNWDGKTEFDPETDMFATGLTNKDFNNFKINKLLNRTLNAFKPEIKARYQELRSTVLTQDRVINMFSEFMNEVGEFDYAREADRWPGIPSKFFTFQKVRSNIIKRFKVSDFIFGKI</sequence>
<dbReference type="AlphaFoldDB" id="A0AAP9HG74"/>
<dbReference type="RefSeq" id="WP_156656845.1">
    <property type="nucleotide sequence ID" value="NZ_CP022954.1"/>
</dbReference>